<dbReference type="HOGENOM" id="CLU_003637_1_0_1"/>
<evidence type="ECO:0000256" key="4">
    <source>
        <dbReference type="ARBA" id="ARBA00022741"/>
    </source>
</evidence>
<feature type="compositionally biased region" description="Polar residues" evidence="10">
    <location>
        <begin position="615"/>
        <end position="624"/>
    </location>
</feature>
<feature type="binding site" evidence="9">
    <location>
        <position position="318"/>
    </location>
    <ligand>
        <name>ATP</name>
        <dbReference type="ChEBI" id="CHEBI:30616"/>
    </ligand>
</feature>
<reference evidence="14" key="1">
    <citation type="journal article" date="2011" name="PLoS Genet.">
        <title>Genomic analysis of the necrotrophic fungal pathogens Sclerotinia sclerotiorum and Botrytis cinerea.</title>
        <authorList>
            <person name="Amselem J."/>
            <person name="Cuomo C.A."/>
            <person name="van Kan J.A."/>
            <person name="Viaud M."/>
            <person name="Benito E.P."/>
            <person name="Couloux A."/>
            <person name="Coutinho P.M."/>
            <person name="de Vries R.P."/>
            <person name="Dyer P.S."/>
            <person name="Fillinger S."/>
            <person name="Fournier E."/>
            <person name="Gout L."/>
            <person name="Hahn M."/>
            <person name="Kohn L."/>
            <person name="Lapalu N."/>
            <person name="Plummer K.M."/>
            <person name="Pradier J.M."/>
            <person name="Quevillon E."/>
            <person name="Sharon A."/>
            <person name="Simon A."/>
            <person name="ten Have A."/>
            <person name="Tudzynski B."/>
            <person name="Tudzynski P."/>
            <person name="Wincker P."/>
            <person name="Andrew M."/>
            <person name="Anthouard V."/>
            <person name="Beever R.E."/>
            <person name="Beffa R."/>
            <person name="Benoit I."/>
            <person name="Bouzid O."/>
            <person name="Brault B."/>
            <person name="Chen Z."/>
            <person name="Choquer M."/>
            <person name="Collemare J."/>
            <person name="Cotton P."/>
            <person name="Danchin E.G."/>
            <person name="Da Silva C."/>
            <person name="Gautier A."/>
            <person name="Giraud C."/>
            <person name="Giraud T."/>
            <person name="Gonzalez C."/>
            <person name="Grossetete S."/>
            <person name="Guldener U."/>
            <person name="Henrissat B."/>
            <person name="Howlett B.J."/>
            <person name="Kodira C."/>
            <person name="Kretschmer M."/>
            <person name="Lappartient A."/>
            <person name="Leroch M."/>
            <person name="Levis C."/>
            <person name="Mauceli E."/>
            <person name="Neuveglise C."/>
            <person name="Oeser B."/>
            <person name="Pearson M."/>
            <person name="Poulain J."/>
            <person name="Poussereau N."/>
            <person name="Quesneville H."/>
            <person name="Rascle C."/>
            <person name="Schumacher J."/>
            <person name="Segurens B."/>
            <person name="Sexton A."/>
            <person name="Silva E."/>
            <person name="Sirven C."/>
            <person name="Soanes D.M."/>
            <person name="Talbot N.J."/>
            <person name="Templeton M."/>
            <person name="Yandava C."/>
            <person name="Yarden O."/>
            <person name="Zeng Q."/>
            <person name="Rollins J.A."/>
            <person name="Lebrun M.H."/>
            <person name="Dickman M."/>
        </authorList>
    </citation>
    <scope>NUCLEOTIDE SEQUENCE [LARGE SCALE GENOMIC DNA]</scope>
    <source>
        <strain evidence="14">ATCC 18683 / 1980 / Ss-1</strain>
    </source>
</reference>
<dbReference type="PANTHER" id="PTHR44167">
    <property type="entry name" value="OVARIAN-SPECIFIC SERINE/THREONINE-PROTEIN KINASE LOK-RELATED"/>
    <property type="match status" value="1"/>
</dbReference>
<evidence type="ECO:0000256" key="7">
    <source>
        <dbReference type="ARBA" id="ARBA00047899"/>
    </source>
</evidence>
<dbReference type="PROSITE" id="PS00107">
    <property type="entry name" value="PROTEIN_KINASE_ATP"/>
    <property type="match status" value="1"/>
</dbReference>
<feature type="compositionally biased region" description="Polar residues" evidence="10">
    <location>
        <begin position="944"/>
        <end position="968"/>
    </location>
</feature>
<evidence type="ECO:0000256" key="5">
    <source>
        <dbReference type="ARBA" id="ARBA00022777"/>
    </source>
</evidence>
<dbReference type="GO" id="GO:0005524">
    <property type="term" value="F:ATP binding"/>
    <property type="evidence" value="ECO:0007669"/>
    <property type="project" value="UniProtKB-UniRule"/>
</dbReference>
<feature type="region of interest" description="Disordered" evidence="10">
    <location>
        <begin position="37"/>
        <end position="57"/>
    </location>
</feature>
<dbReference type="GO" id="GO:0051598">
    <property type="term" value="P:meiotic recombination checkpoint signaling"/>
    <property type="evidence" value="ECO:0000318"/>
    <property type="project" value="GO_Central"/>
</dbReference>
<name>A7E970_SCLS1</name>
<dbReference type="GO" id="GO:0005737">
    <property type="term" value="C:cytoplasm"/>
    <property type="evidence" value="ECO:0000318"/>
    <property type="project" value="GO_Central"/>
</dbReference>
<dbReference type="EC" id="2.7.11.1" evidence="2"/>
<evidence type="ECO:0000313" key="14">
    <source>
        <dbReference type="Proteomes" id="UP000001312"/>
    </source>
</evidence>
<keyword evidence="4 9" id="KW-0547">Nucleotide-binding</keyword>
<dbReference type="InterPro" id="IPR008984">
    <property type="entry name" value="SMAD_FHA_dom_sf"/>
</dbReference>
<dbReference type="Gene3D" id="2.60.200.20">
    <property type="match status" value="1"/>
</dbReference>
<dbReference type="STRING" id="665079.A7E970"/>
<dbReference type="PROSITE" id="PS50011">
    <property type="entry name" value="PROTEIN_KINASE_DOM"/>
    <property type="match status" value="1"/>
</dbReference>
<evidence type="ECO:0000313" key="13">
    <source>
        <dbReference type="EMBL" id="EDN96922.1"/>
    </source>
</evidence>
<dbReference type="PROSITE" id="PS00108">
    <property type="entry name" value="PROTEIN_KINASE_ST"/>
    <property type="match status" value="1"/>
</dbReference>
<dbReference type="eggNOG" id="KOG0615">
    <property type="taxonomic scope" value="Eukaryota"/>
</dbReference>
<dbReference type="EMBL" id="CH476622">
    <property type="protein sequence ID" value="EDN96922.1"/>
    <property type="molecule type" value="Genomic_DNA"/>
</dbReference>
<dbReference type="GO" id="GO:0004674">
    <property type="term" value="F:protein serine/threonine kinase activity"/>
    <property type="evidence" value="ECO:0000318"/>
    <property type="project" value="GO_Central"/>
</dbReference>
<evidence type="ECO:0000256" key="1">
    <source>
        <dbReference type="ARBA" id="ARBA00005575"/>
    </source>
</evidence>
<comment type="similarity">
    <text evidence="1">Belongs to the protein kinase superfamily. CAMK Ser/Thr protein kinase family. CHEK2 subfamily.</text>
</comment>
<evidence type="ECO:0000256" key="3">
    <source>
        <dbReference type="ARBA" id="ARBA00022527"/>
    </source>
</evidence>
<dbReference type="InterPro" id="IPR011009">
    <property type="entry name" value="Kinase-like_dom_sf"/>
</dbReference>
<proteinExistence type="inferred from homology"/>
<dbReference type="Pfam" id="PF00498">
    <property type="entry name" value="FHA"/>
    <property type="match status" value="1"/>
</dbReference>
<evidence type="ECO:0000256" key="10">
    <source>
        <dbReference type="SAM" id="MobiDB-lite"/>
    </source>
</evidence>
<dbReference type="InterPro" id="IPR017441">
    <property type="entry name" value="Protein_kinase_ATP_BS"/>
</dbReference>
<evidence type="ECO:0000256" key="8">
    <source>
        <dbReference type="ARBA" id="ARBA00048679"/>
    </source>
</evidence>
<feature type="domain" description="Protein kinase" evidence="12">
    <location>
        <begin position="289"/>
        <end position="569"/>
    </location>
</feature>
<dbReference type="AlphaFoldDB" id="A7E970"/>
<feature type="region of interest" description="Disordered" evidence="10">
    <location>
        <begin position="934"/>
        <end position="970"/>
    </location>
</feature>
<dbReference type="SUPFAM" id="SSF49879">
    <property type="entry name" value="SMAD/FHA domain"/>
    <property type="match status" value="1"/>
</dbReference>
<comment type="catalytic activity">
    <reaction evidence="7">
        <text>L-threonyl-[protein] + ATP = O-phospho-L-threonyl-[protein] + ADP + H(+)</text>
        <dbReference type="Rhea" id="RHEA:46608"/>
        <dbReference type="Rhea" id="RHEA-COMP:11060"/>
        <dbReference type="Rhea" id="RHEA-COMP:11605"/>
        <dbReference type="ChEBI" id="CHEBI:15378"/>
        <dbReference type="ChEBI" id="CHEBI:30013"/>
        <dbReference type="ChEBI" id="CHEBI:30616"/>
        <dbReference type="ChEBI" id="CHEBI:61977"/>
        <dbReference type="ChEBI" id="CHEBI:456216"/>
        <dbReference type="EC" id="2.7.11.1"/>
    </reaction>
</comment>
<dbReference type="InterPro" id="IPR008271">
    <property type="entry name" value="Ser/Thr_kinase_AS"/>
</dbReference>
<dbReference type="Proteomes" id="UP000001312">
    <property type="component" value="Unassembled WGS sequence"/>
</dbReference>
<keyword evidence="5" id="KW-0808">Transferase</keyword>
<dbReference type="PANTHER" id="PTHR44167:SF24">
    <property type="entry name" value="SERINE_THREONINE-PROTEIN KINASE CHK2"/>
    <property type="match status" value="1"/>
</dbReference>
<keyword evidence="3" id="KW-0723">Serine/threonine-protein kinase</keyword>
<dbReference type="InParanoid" id="A7E970"/>
<evidence type="ECO:0000256" key="2">
    <source>
        <dbReference type="ARBA" id="ARBA00012513"/>
    </source>
</evidence>
<dbReference type="InterPro" id="IPR000719">
    <property type="entry name" value="Prot_kinase_dom"/>
</dbReference>
<evidence type="ECO:0000259" key="12">
    <source>
        <dbReference type="PROSITE" id="PS50011"/>
    </source>
</evidence>
<dbReference type="SUPFAM" id="SSF56112">
    <property type="entry name" value="Protein kinase-like (PK-like)"/>
    <property type="match status" value="1"/>
</dbReference>
<dbReference type="RefSeq" id="XP_001597654.1">
    <property type="nucleotide sequence ID" value="XM_001597604.1"/>
</dbReference>
<dbReference type="OMA" id="PRRDNEY"/>
<evidence type="ECO:0000259" key="11">
    <source>
        <dbReference type="PROSITE" id="PS50006"/>
    </source>
</evidence>
<dbReference type="InterPro" id="IPR000253">
    <property type="entry name" value="FHA_dom"/>
</dbReference>
<accession>A7E970</accession>
<dbReference type="GeneID" id="5493160"/>
<dbReference type="Pfam" id="PF00069">
    <property type="entry name" value="Pkinase"/>
    <property type="match status" value="1"/>
</dbReference>
<keyword evidence="14" id="KW-1185">Reference proteome</keyword>
<evidence type="ECO:0000256" key="6">
    <source>
        <dbReference type="ARBA" id="ARBA00022840"/>
    </source>
</evidence>
<feature type="region of interest" description="Disordered" evidence="10">
    <location>
        <begin position="587"/>
        <end position="651"/>
    </location>
</feature>
<keyword evidence="5" id="KW-0418">Kinase</keyword>
<keyword evidence="6 9" id="KW-0067">ATP-binding</keyword>
<dbReference type="SMART" id="SM00240">
    <property type="entry name" value="FHA"/>
    <property type="match status" value="1"/>
</dbReference>
<sequence>MEERLTQPCKDSSLIPSTYPPPPFCTPSFVFGSITNDPDYEATQPTDEATRLGNGNSGLTDEDAADIVCILHPDSEPARRVCSENYKWNPNNTISLEGDISDSEPQSLIPCDLALRLSADLKDPNLGWIFGRSHERCDVVIRAGSPHQVSNQHFRIYLNEHCILMIEDMSTNGIAVDGTLLQYKYRKEGKPHRQILENGSILSIPLFKTRALNFNFIIRVPQRSYKAQEAYENNFDDYMRRAQETQVRHVVEGGANRQPLDLFPNAANRGASSSLMLRKRREWKGGEKYHKIDMVGKGAFAVVYRVTDRRTGIPFAAKELEKKKFLKNGIQKIDSEIKIMSKIQHENVVSFVECIDWDDYLYIVMEYVPEGDLTGLIATCHHLPEHVVKDIAVQLLSALKYLHSLNVTHRDIKPDNILCQSRNPIHVKLTDFGLSKMIDTEDTFLHTFCGTLLYCAPEVYNEYPQYNLAGQRTNRRDNTATQQRYDHAVDIWSLACVLFYAFCGSPPFPVGGNSHHTQLLRKIMGDALDVRPLQHVKVSDNGRSFVVKMLHINPEHRATIEELEQSPWLTGDVDETDDEDIEELALPASQLNLLDNPESGDENNDFGADMINFQPRKNPSSFNTDDSDDEGPAEVESSMPSNFGENTPGAESLVGQEGYEFIRNPANNGRLFGEVDVDSSALGSSGAVPLGQLDLPTPIQHIRNKHPRQFSEQDKTKPFAKFKTHLEAASAMPKTPPPPPPSTRRRVVTPAAKYFENGVTQNFSSLMGAVSQLGHLQMNSPSISPSEISADQLLNLSHAQTDNTSLRRPRDNSNVWHPEDLPPQKRQKSTRTIDFLLPPQTFWNPRDKSTHHEDYPPMLATEWNRYVELAESKGEKFQHGCTTFENVMVSFRSNSKTPSIGSSVSFRAQSEPLVEGAQTFPRLARDVRRLSDDASAQQSIASRDNLSIHSNVSPPQVAQTSGPNSMVNAGTKEDNTLLPTIEARAEGTLTTDLKDNIAARNDFQVPKRVLAKFSATPDSYIPTISFNVTEPFTSWGRGCFNTIPYTTRDNVRVAVPRYAFKLLLFKNGFYPSDGNYIEEWNKSRGDEEGFRFLISTKSSAGLTINGTKLPSHNFEDPLLESKYWGEIRNGDIITISNSKNTLLKLKFECFWGMGKFKRKDSKFFLYKETDHIATIDRACLKLQNAVLEERSKRMVEGKKLAKEINHQRKESVGL</sequence>
<protein>
    <recommendedName>
        <fullName evidence="2">non-specific serine/threonine protein kinase</fullName>
        <ecNumber evidence="2">2.7.11.1</ecNumber>
    </recommendedName>
</protein>
<feature type="compositionally biased region" description="Polar residues" evidence="10">
    <location>
        <begin position="43"/>
        <end position="57"/>
    </location>
</feature>
<evidence type="ECO:0000256" key="9">
    <source>
        <dbReference type="PROSITE-ProRule" id="PRU10141"/>
    </source>
</evidence>
<dbReference type="GO" id="GO:0005634">
    <property type="term" value="C:nucleus"/>
    <property type="evidence" value="ECO:0000318"/>
    <property type="project" value="GO_Central"/>
</dbReference>
<dbReference type="SMART" id="SM00220">
    <property type="entry name" value="S_TKc"/>
    <property type="match status" value="1"/>
</dbReference>
<dbReference type="PROSITE" id="PS50006">
    <property type="entry name" value="FHA_DOMAIN"/>
    <property type="match status" value="1"/>
</dbReference>
<gene>
    <name evidence="13" type="ORF">SS1G_01850</name>
</gene>
<feature type="domain" description="FHA" evidence="11">
    <location>
        <begin position="128"/>
        <end position="181"/>
    </location>
</feature>
<feature type="region of interest" description="Disordered" evidence="10">
    <location>
        <begin position="801"/>
        <end position="828"/>
    </location>
</feature>
<comment type="catalytic activity">
    <reaction evidence="8">
        <text>L-seryl-[protein] + ATP = O-phospho-L-seryl-[protein] + ADP + H(+)</text>
        <dbReference type="Rhea" id="RHEA:17989"/>
        <dbReference type="Rhea" id="RHEA-COMP:9863"/>
        <dbReference type="Rhea" id="RHEA-COMP:11604"/>
        <dbReference type="ChEBI" id="CHEBI:15378"/>
        <dbReference type="ChEBI" id="CHEBI:29999"/>
        <dbReference type="ChEBI" id="CHEBI:30616"/>
        <dbReference type="ChEBI" id="CHEBI:83421"/>
        <dbReference type="ChEBI" id="CHEBI:456216"/>
        <dbReference type="EC" id="2.7.11.1"/>
    </reaction>
</comment>
<dbReference type="KEGG" id="ssl:SS1G_01850"/>
<organism evidence="13 14">
    <name type="scientific">Sclerotinia sclerotiorum (strain ATCC 18683 / 1980 / Ss-1)</name>
    <name type="common">White mold</name>
    <name type="synonym">Whetzelinia sclerotiorum</name>
    <dbReference type="NCBI Taxonomy" id="665079"/>
    <lineage>
        <taxon>Eukaryota</taxon>
        <taxon>Fungi</taxon>
        <taxon>Dikarya</taxon>
        <taxon>Ascomycota</taxon>
        <taxon>Pezizomycotina</taxon>
        <taxon>Leotiomycetes</taxon>
        <taxon>Helotiales</taxon>
        <taxon>Sclerotiniaceae</taxon>
        <taxon>Sclerotinia</taxon>
    </lineage>
</organism>
<dbReference type="Gene3D" id="1.10.510.10">
    <property type="entry name" value="Transferase(Phosphotransferase) domain 1"/>
    <property type="match status" value="1"/>
</dbReference>
<dbReference type="FunFam" id="2.60.200.20:FF:000065">
    <property type="entry name" value="Serine/threonine-protein kinase RAD53"/>
    <property type="match status" value="1"/>
</dbReference>